<accession>A0A2P2PCM1</accession>
<reference evidence="1" key="1">
    <citation type="submission" date="2018-02" db="EMBL/GenBank/DDBJ databases">
        <title>Rhizophora mucronata_Transcriptome.</title>
        <authorList>
            <person name="Meera S.P."/>
            <person name="Sreeshan A."/>
            <person name="Augustine A."/>
        </authorList>
    </citation>
    <scope>NUCLEOTIDE SEQUENCE</scope>
    <source>
        <tissue evidence="1">Leaf</tissue>
    </source>
</reference>
<proteinExistence type="predicted"/>
<organism evidence="1">
    <name type="scientific">Rhizophora mucronata</name>
    <name type="common">Asiatic mangrove</name>
    <dbReference type="NCBI Taxonomy" id="61149"/>
    <lineage>
        <taxon>Eukaryota</taxon>
        <taxon>Viridiplantae</taxon>
        <taxon>Streptophyta</taxon>
        <taxon>Embryophyta</taxon>
        <taxon>Tracheophyta</taxon>
        <taxon>Spermatophyta</taxon>
        <taxon>Magnoliopsida</taxon>
        <taxon>eudicotyledons</taxon>
        <taxon>Gunneridae</taxon>
        <taxon>Pentapetalae</taxon>
        <taxon>rosids</taxon>
        <taxon>fabids</taxon>
        <taxon>Malpighiales</taxon>
        <taxon>Rhizophoraceae</taxon>
        <taxon>Rhizophora</taxon>
    </lineage>
</organism>
<evidence type="ECO:0000313" key="1">
    <source>
        <dbReference type="EMBL" id="MBX52486.1"/>
    </source>
</evidence>
<name>A0A2P2PCM1_RHIMU</name>
<dbReference type="EMBL" id="GGEC01072002">
    <property type="protein sequence ID" value="MBX52486.1"/>
    <property type="molecule type" value="Transcribed_RNA"/>
</dbReference>
<dbReference type="AlphaFoldDB" id="A0A2P2PCM1"/>
<protein>
    <submittedName>
        <fullName evidence="1">Uncharacterized protein</fullName>
    </submittedName>
</protein>
<sequence>MIVVNLLRCDEHCVCLCCSKGLRWIYHCWDFFLVDLSTHV</sequence>